<feature type="compositionally biased region" description="Polar residues" evidence="1">
    <location>
        <begin position="1"/>
        <end position="14"/>
    </location>
</feature>
<protein>
    <submittedName>
        <fullName evidence="2">Uncharacterized protein</fullName>
    </submittedName>
</protein>
<evidence type="ECO:0000313" key="2">
    <source>
        <dbReference type="EMBL" id="KAF9321124.1"/>
    </source>
</evidence>
<organism evidence="2 3">
    <name type="scientific">Podila minutissima</name>
    <dbReference type="NCBI Taxonomy" id="64525"/>
    <lineage>
        <taxon>Eukaryota</taxon>
        <taxon>Fungi</taxon>
        <taxon>Fungi incertae sedis</taxon>
        <taxon>Mucoromycota</taxon>
        <taxon>Mortierellomycotina</taxon>
        <taxon>Mortierellomycetes</taxon>
        <taxon>Mortierellales</taxon>
        <taxon>Mortierellaceae</taxon>
        <taxon>Podila</taxon>
    </lineage>
</organism>
<feature type="region of interest" description="Disordered" evidence="1">
    <location>
        <begin position="1"/>
        <end position="28"/>
    </location>
</feature>
<reference evidence="2" key="1">
    <citation type="journal article" date="2020" name="Fungal Divers.">
        <title>Resolving the Mortierellaceae phylogeny through synthesis of multi-gene phylogenetics and phylogenomics.</title>
        <authorList>
            <person name="Vandepol N."/>
            <person name="Liber J."/>
            <person name="Desiro A."/>
            <person name="Na H."/>
            <person name="Kennedy M."/>
            <person name="Barry K."/>
            <person name="Grigoriev I.V."/>
            <person name="Miller A.N."/>
            <person name="O'Donnell K."/>
            <person name="Stajich J.E."/>
            <person name="Bonito G."/>
        </authorList>
    </citation>
    <scope>NUCLEOTIDE SEQUENCE</scope>
    <source>
        <strain evidence="2">NVP1</strain>
    </source>
</reference>
<sequence>MSKPASSPDQQQIPAPTYQPQYGQQPPPVMVYQRNDALIAQYQKEITDNQLGCSDQHDLSVFPGKQRLSEEENIKIYWQEHGQ</sequence>
<comment type="caution">
    <text evidence="2">The sequence shown here is derived from an EMBL/GenBank/DDBJ whole genome shotgun (WGS) entry which is preliminary data.</text>
</comment>
<proteinExistence type="predicted"/>
<accession>A0A9P5SBM6</accession>
<name>A0A9P5SBM6_9FUNG</name>
<gene>
    <name evidence="2" type="ORF">BG006_002670</name>
</gene>
<dbReference type="AlphaFoldDB" id="A0A9P5SBM6"/>
<evidence type="ECO:0000256" key="1">
    <source>
        <dbReference type="SAM" id="MobiDB-lite"/>
    </source>
</evidence>
<dbReference type="Proteomes" id="UP000696485">
    <property type="component" value="Unassembled WGS sequence"/>
</dbReference>
<dbReference type="EMBL" id="JAAAUY010001648">
    <property type="protein sequence ID" value="KAF9321124.1"/>
    <property type="molecule type" value="Genomic_DNA"/>
</dbReference>
<keyword evidence="3" id="KW-1185">Reference proteome</keyword>
<evidence type="ECO:0000313" key="3">
    <source>
        <dbReference type="Proteomes" id="UP000696485"/>
    </source>
</evidence>